<dbReference type="RefSeq" id="WP_255027385.1">
    <property type="nucleotide sequence ID" value="NZ_JANDHW010000007.1"/>
</dbReference>
<comment type="catalytic activity">
    <reaction evidence="6">
        <text>L-lysyl-[protein] + 3 S-adenosyl-L-methionine = N(6),N(6),N(6)-trimethyl-L-lysyl-[protein] + 3 S-adenosyl-L-homocysteine + 3 H(+)</text>
        <dbReference type="Rhea" id="RHEA:54192"/>
        <dbReference type="Rhea" id="RHEA-COMP:9752"/>
        <dbReference type="Rhea" id="RHEA-COMP:13826"/>
        <dbReference type="ChEBI" id="CHEBI:15378"/>
        <dbReference type="ChEBI" id="CHEBI:29969"/>
        <dbReference type="ChEBI" id="CHEBI:57856"/>
        <dbReference type="ChEBI" id="CHEBI:59789"/>
        <dbReference type="ChEBI" id="CHEBI:61961"/>
    </reaction>
</comment>
<dbReference type="CDD" id="cd02440">
    <property type="entry name" value="AdoMet_MTases"/>
    <property type="match status" value="1"/>
</dbReference>
<dbReference type="EMBL" id="JANDHW010000007">
    <property type="protein sequence ID" value="MCP9612130.1"/>
    <property type="molecule type" value="Genomic_DNA"/>
</dbReference>
<comment type="similarity">
    <text evidence="1 6">Belongs to the methyltransferase superfamily. PrmA family.</text>
</comment>
<dbReference type="GO" id="GO:0005840">
    <property type="term" value="C:ribosome"/>
    <property type="evidence" value="ECO:0007669"/>
    <property type="project" value="UniProtKB-KW"/>
</dbReference>
<keyword evidence="2 6" id="KW-0963">Cytoplasm</keyword>
<reference evidence="7 8" key="1">
    <citation type="submission" date="2022-07" db="EMBL/GenBank/DDBJ databases">
        <title>Fecal culturing of patients with breast cancer.</title>
        <authorList>
            <person name="Teng N.M.Y."/>
            <person name="Kiu R."/>
            <person name="Evans R."/>
            <person name="Baker D.J."/>
            <person name="Zenner C."/>
            <person name="Robinson S.D."/>
            <person name="Hall L.J."/>
        </authorList>
    </citation>
    <scope>NUCLEOTIDE SEQUENCE [LARGE SCALE GENOMIC DNA]</scope>
    <source>
        <strain evidence="7 8">LH1063</strain>
    </source>
</reference>
<organism evidence="7 8">
    <name type="scientific">Coprobacter tertius</name>
    <dbReference type="NCBI Taxonomy" id="2944915"/>
    <lineage>
        <taxon>Bacteria</taxon>
        <taxon>Pseudomonadati</taxon>
        <taxon>Bacteroidota</taxon>
        <taxon>Bacteroidia</taxon>
        <taxon>Bacteroidales</taxon>
        <taxon>Barnesiellaceae</taxon>
        <taxon>Coprobacter</taxon>
    </lineage>
</organism>
<evidence type="ECO:0000313" key="7">
    <source>
        <dbReference type="EMBL" id="MCP9612130.1"/>
    </source>
</evidence>
<dbReference type="GO" id="GO:0032259">
    <property type="term" value="P:methylation"/>
    <property type="evidence" value="ECO:0007669"/>
    <property type="project" value="UniProtKB-KW"/>
</dbReference>
<evidence type="ECO:0000256" key="3">
    <source>
        <dbReference type="ARBA" id="ARBA00022603"/>
    </source>
</evidence>
<keyword evidence="7" id="KW-0689">Ribosomal protein</keyword>
<feature type="binding site" evidence="6">
    <location>
        <position position="216"/>
    </location>
    <ligand>
        <name>S-adenosyl-L-methionine</name>
        <dbReference type="ChEBI" id="CHEBI:59789"/>
    </ligand>
</feature>
<evidence type="ECO:0000256" key="5">
    <source>
        <dbReference type="ARBA" id="ARBA00022691"/>
    </source>
</evidence>
<proteinExistence type="inferred from homology"/>
<keyword evidence="7" id="KW-0687">Ribonucleoprotein</keyword>
<evidence type="ECO:0000313" key="8">
    <source>
        <dbReference type="Proteomes" id="UP001205603"/>
    </source>
</evidence>
<evidence type="ECO:0000256" key="4">
    <source>
        <dbReference type="ARBA" id="ARBA00022679"/>
    </source>
</evidence>
<keyword evidence="3 6" id="KW-0489">Methyltransferase</keyword>
<dbReference type="HAMAP" id="MF_00735">
    <property type="entry name" value="Methyltr_PrmA"/>
    <property type="match status" value="1"/>
</dbReference>
<dbReference type="InterPro" id="IPR029063">
    <property type="entry name" value="SAM-dependent_MTases_sf"/>
</dbReference>
<keyword evidence="5 6" id="KW-0949">S-adenosyl-L-methionine</keyword>
<comment type="caution">
    <text evidence="7">The sequence shown here is derived from an EMBL/GenBank/DDBJ whole genome shotgun (WGS) entry which is preliminary data.</text>
</comment>
<evidence type="ECO:0000256" key="2">
    <source>
        <dbReference type="ARBA" id="ARBA00022490"/>
    </source>
</evidence>
<keyword evidence="8" id="KW-1185">Reference proteome</keyword>
<feature type="binding site" evidence="6">
    <location>
        <position position="152"/>
    </location>
    <ligand>
        <name>S-adenosyl-L-methionine</name>
        <dbReference type="ChEBI" id="CHEBI:59789"/>
    </ligand>
</feature>
<dbReference type="Proteomes" id="UP001205603">
    <property type="component" value="Unassembled WGS sequence"/>
</dbReference>
<keyword evidence="4 6" id="KW-0808">Transferase</keyword>
<dbReference type="PANTHER" id="PTHR43648:SF1">
    <property type="entry name" value="ELECTRON TRANSFER FLAVOPROTEIN BETA SUBUNIT LYSINE METHYLTRANSFERASE"/>
    <property type="match status" value="1"/>
</dbReference>
<dbReference type="Pfam" id="PF06325">
    <property type="entry name" value="PrmA"/>
    <property type="match status" value="1"/>
</dbReference>
<dbReference type="SUPFAM" id="SSF53335">
    <property type="entry name" value="S-adenosyl-L-methionine-dependent methyltransferases"/>
    <property type="match status" value="1"/>
</dbReference>
<name>A0ABT1MHN0_9BACT</name>
<evidence type="ECO:0000256" key="6">
    <source>
        <dbReference type="HAMAP-Rule" id="MF_00735"/>
    </source>
</evidence>
<comment type="subcellular location">
    <subcellularLocation>
        <location evidence="6">Cytoplasm</location>
    </subcellularLocation>
</comment>
<dbReference type="EC" id="2.1.1.-" evidence="6"/>
<feature type="binding site" evidence="6">
    <location>
        <position position="174"/>
    </location>
    <ligand>
        <name>S-adenosyl-L-methionine</name>
        <dbReference type="ChEBI" id="CHEBI:59789"/>
    </ligand>
</feature>
<dbReference type="InterPro" id="IPR050078">
    <property type="entry name" value="Ribosomal_L11_MeTrfase_PrmA"/>
</dbReference>
<dbReference type="NCBIfam" id="NF001785">
    <property type="entry name" value="PRK00517.2-2"/>
    <property type="match status" value="1"/>
</dbReference>
<accession>A0ABT1MHN0</accession>
<sequence>MNDYAEVNIKIKPYNEVATDILSAMLADIGFESFVSDSNGLKAYIPFESLDLGNIESIFSDYPMDNLITFDVSRIPGENWNKEWEKNYFKPVIIGNRCVIHSSFHNDIPDVEYDIKIDPEMAFGTGSHETTYLLLEEILSIDLNGKTVLDMGCGTAILGILASMRGASRVTAIDIDAFAHKNACKNITLNNVSNITVKQGGVELLDMESFDVIFANINRNILLNDMKYYVSCMHRNSIIYFSGFYSDDLILINEEAERNRLAFEYKTVRNKWVVAKYLKIN</sequence>
<protein>
    <recommendedName>
        <fullName evidence="6">Ribosomal protein L11 methyltransferase</fullName>
        <shortName evidence="6">L11 Mtase</shortName>
        <ecNumber evidence="6">2.1.1.-</ecNumber>
    </recommendedName>
</protein>
<comment type="function">
    <text evidence="6">Methylates ribosomal protein L11.</text>
</comment>
<feature type="binding site" evidence="6">
    <location>
        <position position="131"/>
    </location>
    <ligand>
        <name>S-adenosyl-L-methionine</name>
        <dbReference type="ChEBI" id="CHEBI:59789"/>
    </ligand>
</feature>
<dbReference type="PANTHER" id="PTHR43648">
    <property type="entry name" value="ELECTRON TRANSFER FLAVOPROTEIN BETA SUBUNIT LYSINE METHYLTRANSFERASE"/>
    <property type="match status" value="1"/>
</dbReference>
<dbReference type="Gene3D" id="3.40.50.150">
    <property type="entry name" value="Vaccinia Virus protein VP39"/>
    <property type="match status" value="1"/>
</dbReference>
<gene>
    <name evidence="6 7" type="primary">prmA</name>
    <name evidence="7" type="ORF">NMU02_08510</name>
</gene>
<evidence type="ECO:0000256" key="1">
    <source>
        <dbReference type="ARBA" id="ARBA00009741"/>
    </source>
</evidence>
<dbReference type="GO" id="GO:0008168">
    <property type="term" value="F:methyltransferase activity"/>
    <property type="evidence" value="ECO:0007669"/>
    <property type="project" value="UniProtKB-KW"/>
</dbReference>
<dbReference type="InterPro" id="IPR004498">
    <property type="entry name" value="Ribosomal_PrmA_MeTrfase"/>
</dbReference>